<dbReference type="InterPro" id="IPR046228">
    <property type="entry name" value="DUF6261"/>
</dbReference>
<comment type="caution">
    <text evidence="1">The sequence shown here is derived from an EMBL/GenBank/DDBJ whole genome shotgun (WGS) entry which is preliminary data.</text>
</comment>
<organism evidence="1 2">
    <name type="scientific">Plebeiibacterium marinum</name>
    <dbReference type="NCBI Taxonomy" id="2992111"/>
    <lineage>
        <taxon>Bacteria</taxon>
        <taxon>Pseudomonadati</taxon>
        <taxon>Bacteroidota</taxon>
        <taxon>Bacteroidia</taxon>
        <taxon>Marinilabiliales</taxon>
        <taxon>Marinilabiliaceae</taxon>
        <taxon>Plebeiibacterium</taxon>
    </lineage>
</organism>
<dbReference type="EMBL" id="JAPDPI010000040">
    <property type="protein sequence ID" value="MCW3807189.1"/>
    <property type="molecule type" value="Genomic_DNA"/>
</dbReference>
<proteinExistence type="predicted"/>
<name>A0AAE3SL88_9BACT</name>
<dbReference type="AlphaFoldDB" id="A0AAE3SL88"/>
<keyword evidence="2" id="KW-1185">Reference proteome</keyword>
<accession>A0AAE3SL88</accession>
<evidence type="ECO:0000313" key="1">
    <source>
        <dbReference type="EMBL" id="MCW3807189.1"/>
    </source>
</evidence>
<reference evidence="1" key="1">
    <citation type="submission" date="2022-10" db="EMBL/GenBank/DDBJ databases">
        <authorList>
            <person name="Yu W.X."/>
        </authorList>
    </citation>
    <scope>NUCLEOTIDE SEQUENCE</scope>
    <source>
        <strain evidence="1">D04</strain>
    </source>
</reference>
<dbReference type="RefSeq" id="WP_301201348.1">
    <property type="nucleotide sequence ID" value="NZ_JAPDPI010000040.1"/>
</dbReference>
<dbReference type="Pfam" id="PF19775">
    <property type="entry name" value="DUF6261"/>
    <property type="match status" value="1"/>
</dbReference>
<dbReference type="Proteomes" id="UP001207408">
    <property type="component" value="Unassembled WGS sequence"/>
</dbReference>
<sequence>MFTNIKLRHLRNHEFYTFSYNLCKVVEDHDPVKLQIEAPYQQFKQTQTVLSAIYKPEKGSEITALLQKKDEKRDNSITGITHYVTAFTYHYDEEKRSAANTLKHHLDSYGSGIARLNYSAETGVLTDIIEKWKHTEKYVNAVNVLGIQNWIDVLENENIDFDNTFLSRVKESSEASELKVKEIRDELVVKQQTLLDHISAFVTIKGKDDYEALIKMINKLFDHYNKLLSSRKHTSDDNENTDTENINNQESNVIEDIKIENLN</sequence>
<protein>
    <submittedName>
        <fullName evidence="1">DUF6261 family protein</fullName>
    </submittedName>
</protein>
<evidence type="ECO:0000313" key="2">
    <source>
        <dbReference type="Proteomes" id="UP001207408"/>
    </source>
</evidence>
<gene>
    <name evidence="1" type="ORF">OM074_16250</name>
</gene>